<keyword evidence="2" id="KW-1185">Reference proteome</keyword>
<proteinExistence type="predicted"/>
<evidence type="ECO:0000313" key="1">
    <source>
        <dbReference type="EMBL" id="KAK9283105.1"/>
    </source>
</evidence>
<gene>
    <name evidence="1" type="ORF">L1049_011336</name>
</gene>
<dbReference type="AlphaFoldDB" id="A0AAP0X2Q7"/>
<reference evidence="1 2" key="1">
    <citation type="journal article" date="2024" name="Plant J.">
        <title>Genome sequences and population genomics reveal climatic adaptation and genomic divergence between two closely related sweetgum species.</title>
        <authorList>
            <person name="Xu W.Q."/>
            <person name="Ren C.Q."/>
            <person name="Zhang X.Y."/>
            <person name="Comes H.P."/>
            <person name="Liu X.H."/>
            <person name="Li Y.G."/>
            <person name="Kettle C.J."/>
            <person name="Jalonen R."/>
            <person name="Gaisberger H."/>
            <person name="Ma Y.Z."/>
            <person name="Qiu Y.X."/>
        </authorList>
    </citation>
    <scope>NUCLEOTIDE SEQUENCE [LARGE SCALE GENOMIC DNA]</scope>
    <source>
        <strain evidence="1">Hangzhou</strain>
    </source>
</reference>
<comment type="caution">
    <text evidence="1">The sequence shown here is derived from an EMBL/GenBank/DDBJ whole genome shotgun (WGS) entry which is preliminary data.</text>
</comment>
<organism evidence="1 2">
    <name type="scientific">Liquidambar formosana</name>
    <name type="common">Formosan gum</name>
    <dbReference type="NCBI Taxonomy" id="63359"/>
    <lineage>
        <taxon>Eukaryota</taxon>
        <taxon>Viridiplantae</taxon>
        <taxon>Streptophyta</taxon>
        <taxon>Embryophyta</taxon>
        <taxon>Tracheophyta</taxon>
        <taxon>Spermatophyta</taxon>
        <taxon>Magnoliopsida</taxon>
        <taxon>eudicotyledons</taxon>
        <taxon>Gunneridae</taxon>
        <taxon>Pentapetalae</taxon>
        <taxon>Saxifragales</taxon>
        <taxon>Altingiaceae</taxon>
        <taxon>Liquidambar</taxon>
    </lineage>
</organism>
<evidence type="ECO:0000313" key="2">
    <source>
        <dbReference type="Proteomes" id="UP001415857"/>
    </source>
</evidence>
<name>A0AAP0X2Q7_LIQFO</name>
<dbReference type="Proteomes" id="UP001415857">
    <property type="component" value="Unassembled WGS sequence"/>
</dbReference>
<protein>
    <submittedName>
        <fullName evidence="1">Uncharacterized protein</fullName>
    </submittedName>
</protein>
<accession>A0AAP0X2Q7</accession>
<sequence>MTSFDGQPSSPTNDVHSINLINYLQLRRWGLDSDTPCYEIDYNEVDMDGATLIGEGTKMEKSSWNLEPMLKPRILMQDLLG</sequence>
<dbReference type="EMBL" id="JBBPBK010000006">
    <property type="protein sequence ID" value="KAK9283105.1"/>
    <property type="molecule type" value="Genomic_DNA"/>
</dbReference>